<evidence type="ECO:0000256" key="3">
    <source>
        <dbReference type="ARBA" id="ARBA00023239"/>
    </source>
</evidence>
<dbReference type="GO" id="GO:0009097">
    <property type="term" value="P:isoleucine biosynthetic process"/>
    <property type="evidence" value="ECO:0007669"/>
    <property type="project" value="TreeGrafter"/>
</dbReference>
<evidence type="ECO:0000259" key="4">
    <source>
        <dbReference type="Pfam" id="PF00291"/>
    </source>
</evidence>
<dbReference type="PANTHER" id="PTHR48078">
    <property type="entry name" value="THREONINE DEHYDRATASE, MITOCHONDRIAL-RELATED"/>
    <property type="match status" value="1"/>
</dbReference>
<dbReference type="Pfam" id="PF00291">
    <property type="entry name" value="PALP"/>
    <property type="match status" value="1"/>
</dbReference>
<dbReference type="InterPro" id="IPR050147">
    <property type="entry name" value="Ser/Thr_Dehydratase"/>
</dbReference>
<dbReference type="EMBL" id="JAAGAB010000001">
    <property type="protein sequence ID" value="NDV00270.1"/>
    <property type="molecule type" value="Genomic_DNA"/>
</dbReference>
<evidence type="ECO:0000313" key="6">
    <source>
        <dbReference type="Proteomes" id="UP000474757"/>
    </source>
</evidence>
<dbReference type="AlphaFoldDB" id="A0A6B2JQH1"/>
<dbReference type="SUPFAM" id="SSF53686">
    <property type="entry name" value="Tryptophan synthase beta subunit-like PLP-dependent enzymes"/>
    <property type="match status" value="1"/>
</dbReference>
<dbReference type="GO" id="GO:0004794">
    <property type="term" value="F:threonine deaminase activity"/>
    <property type="evidence" value="ECO:0007669"/>
    <property type="project" value="TreeGrafter"/>
</dbReference>
<protein>
    <submittedName>
        <fullName evidence="5">Pyridoxal-phosphate dependent enzyme</fullName>
    </submittedName>
</protein>
<proteinExistence type="predicted"/>
<reference evidence="5 6" key="1">
    <citation type="submission" date="2020-02" db="EMBL/GenBank/DDBJ databases">
        <title>Pseudoroseicyclus tamarix, sp. nov., isolated from offshore sediment of a Tamarix chinensis forest.</title>
        <authorList>
            <person name="Gai Y."/>
        </authorList>
    </citation>
    <scope>NUCLEOTIDE SEQUENCE [LARGE SCALE GENOMIC DNA]</scope>
    <source>
        <strain evidence="5 6">CLL3-39</strain>
    </source>
</reference>
<dbReference type="Proteomes" id="UP000474757">
    <property type="component" value="Unassembled WGS sequence"/>
</dbReference>
<organism evidence="5 6">
    <name type="scientific">Pseudoroseicyclus tamaricis</name>
    <dbReference type="NCBI Taxonomy" id="2705421"/>
    <lineage>
        <taxon>Bacteria</taxon>
        <taxon>Pseudomonadati</taxon>
        <taxon>Pseudomonadota</taxon>
        <taxon>Alphaproteobacteria</taxon>
        <taxon>Rhodobacterales</taxon>
        <taxon>Paracoccaceae</taxon>
        <taxon>Pseudoroseicyclus</taxon>
    </lineage>
</organism>
<comment type="caution">
    <text evidence="5">The sequence shown here is derived from an EMBL/GenBank/DDBJ whole genome shotgun (WGS) entry which is preliminary data.</text>
</comment>
<dbReference type="GO" id="GO:0006567">
    <property type="term" value="P:L-threonine catabolic process"/>
    <property type="evidence" value="ECO:0007669"/>
    <property type="project" value="TreeGrafter"/>
</dbReference>
<dbReference type="GO" id="GO:0006565">
    <property type="term" value="P:L-serine catabolic process"/>
    <property type="evidence" value="ECO:0007669"/>
    <property type="project" value="TreeGrafter"/>
</dbReference>
<comment type="cofactor">
    <cofactor evidence="1">
        <name>pyridoxal 5'-phosphate</name>
        <dbReference type="ChEBI" id="CHEBI:597326"/>
    </cofactor>
</comment>
<keyword evidence="3" id="KW-0456">Lyase</keyword>
<evidence type="ECO:0000256" key="1">
    <source>
        <dbReference type="ARBA" id="ARBA00001933"/>
    </source>
</evidence>
<dbReference type="Gene3D" id="3.40.50.1100">
    <property type="match status" value="2"/>
</dbReference>
<keyword evidence="2" id="KW-0663">Pyridoxal phosphate</keyword>
<dbReference type="PANTHER" id="PTHR48078:SF6">
    <property type="entry name" value="L-THREONINE DEHYDRATASE CATABOLIC TDCB"/>
    <property type="match status" value="1"/>
</dbReference>
<name>A0A6B2JQH1_9RHOB</name>
<dbReference type="InterPro" id="IPR001926">
    <property type="entry name" value="TrpB-like_PALP"/>
</dbReference>
<dbReference type="GO" id="GO:0003941">
    <property type="term" value="F:L-serine ammonia-lyase activity"/>
    <property type="evidence" value="ECO:0007669"/>
    <property type="project" value="TreeGrafter"/>
</dbReference>
<evidence type="ECO:0000256" key="2">
    <source>
        <dbReference type="ARBA" id="ARBA00022898"/>
    </source>
</evidence>
<feature type="domain" description="Tryptophan synthase beta chain-like PALP" evidence="4">
    <location>
        <begin position="21"/>
        <end position="327"/>
    </location>
</feature>
<sequence>MGGLYTRFARHLGAAAATGLDLGQGGTPLVPSRSIGPKAGIAGLHFKLENLNPTGSYKDRFAGLAIGGLAAAGRPGCVATSSGNTGAALAAFSAAAGLRCALYVSENAPAGKLTQMLAYGAEVLRVRGFSIDAAESARISDSLTAESAARDLPIFITAYAVSPGPMEGIKTISYEIAEDLPGVSDVFAPAGGGGLYVAIARGFADLGPEAGPAPRMHIVQPAGNDTMVTPLLSGADEAREVSTSTRISGLGVGYVLDGTVALGHARATGGTGQLIDEDAIFALQRRLAVEDGLLVEPAGAVAVAGALQAAARGELAADARAVCILTGHAFKDPDSLSAMAGEARLIGRQDIPASFAGQQ</sequence>
<gene>
    <name evidence="5" type="ORF">GZA08_04710</name>
</gene>
<dbReference type="InterPro" id="IPR036052">
    <property type="entry name" value="TrpB-like_PALP_sf"/>
</dbReference>
<keyword evidence="6" id="KW-1185">Reference proteome</keyword>
<dbReference type="RefSeq" id="WP_163890451.1">
    <property type="nucleotide sequence ID" value="NZ_JAAFYS010000001.1"/>
</dbReference>
<evidence type="ECO:0000313" key="5">
    <source>
        <dbReference type="EMBL" id="NDV00270.1"/>
    </source>
</evidence>
<accession>A0A6B2JQH1</accession>